<comment type="caution">
    <text evidence="2">The sequence shown here is derived from an EMBL/GenBank/DDBJ whole genome shotgun (WGS) entry which is preliminary data.</text>
</comment>
<protein>
    <recommendedName>
        <fullName evidence="4">Cyclin N-terminal domain-containing protein</fullName>
    </recommendedName>
</protein>
<dbReference type="Proteomes" id="UP000187209">
    <property type="component" value="Unassembled WGS sequence"/>
</dbReference>
<dbReference type="AlphaFoldDB" id="A0A1R2C2D6"/>
<keyword evidence="3" id="KW-1185">Reference proteome</keyword>
<feature type="coiled-coil region" evidence="1">
    <location>
        <begin position="148"/>
        <end position="182"/>
    </location>
</feature>
<accession>A0A1R2C2D6</accession>
<dbReference type="EMBL" id="MPUH01000312">
    <property type="protein sequence ID" value="OMJ83203.1"/>
    <property type="molecule type" value="Genomic_DNA"/>
</dbReference>
<gene>
    <name evidence="2" type="ORF">SteCoe_15918</name>
</gene>
<dbReference type="PANTHER" id="PTHR14248">
    <property type="entry name" value="CYCLIN Y, ISOFORM A"/>
    <property type="match status" value="1"/>
</dbReference>
<evidence type="ECO:0000256" key="1">
    <source>
        <dbReference type="SAM" id="Coils"/>
    </source>
</evidence>
<evidence type="ECO:0000313" key="2">
    <source>
        <dbReference type="EMBL" id="OMJ83203.1"/>
    </source>
</evidence>
<dbReference type="Pfam" id="PF08613">
    <property type="entry name" value="Cyclin"/>
    <property type="match status" value="1"/>
</dbReference>
<dbReference type="GO" id="GO:0019901">
    <property type="term" value="F:protein kinase binding"/>
    <property type="evidence" value="ECO:0007669"/>
    <property type="project" value="InterPro"/>
</dbReference>
<organism evidence="2 3">
    <name type="scientific">Stentor coeruleus</name>
    <dbReference type="NCBI Taxonomy" id="5963"/>
    <lineage>
        <taxon>Eukaryota</taxon>
        <taxon>Sar</taxon>
        <taxon>Alveolata</taxon>
        <taxon>Ciliophora</taxon>
        <taxon>Postciliodesmatophora</taxon>
        <taxon>Heterotrichea</taxon>
        <taxon>Heterotrichida</taxon>
        <taxon>Stentoridae</taxon>
        <taxon>Stentor</taxon>
    </lineage>
</organism>
<dbReference type="Gene3D" id="1.10.472.10">
    <property type="entry name" value="Cyclin-like"/>
    <property type="match status" value="1"/>
</dbReference>
<evidence type="ECO:0000313" key="3">
    <source>
        <dbReference type="Proteomes" id="UP000187209"/>
    </source>
</evidence>
<dbReference type="CDD" id="cd20540">
    <property type="entry name" value="CYCLIN_CCNY_like"/>
    <property type="match status" value="1"/>
</dbReference>
<evidence type="ECO:0008006" key="4">
    <source>
        <dbReference type="Google" id="ProtNLM"/>
    </source>
</evidence>
<reference evidence="2 3" key="1">
    <citation type="submission" date="2016-11" db="EMBL/GenBank/DDBJ databases">
        <title>The macronuclear genome of Stentor coeruleus: a giant cell with tiny introns.</title>
        <authorList>
            <person name="Slabodnick M."/>
            <person name="Ruby J.G."/>
            <person name="Reiff S.B."/>
            <person name="Swart E.C."/>
            <person name="Gosai S."/>
            <person name="Prabakaran S."/>
            <person name="Witkowska E."/>
            <person name="Larue G.E."/>
            <person name="Fisher S."/>
            <person name="Freeman R.M."/>
            <person name="Gunawardena J."/>
            <person name="Chu W."/>
            <person name="Stover N.A."/>
            <person name="Gregory B.D."/>
            <person name="Nowacki M."/>
            <person name="Derisi J."/>
            <person name="Roy S.W."/>
            <person name="Marshall W.F."/>
            <person name="Sood P."/>
        </authorList>
    </citation>
    <scope>NUCLEOTIDE SEQUENCE [LARGE SCALE GENOMIC DNA]</scope>
    <source>
        <strain evidence="2">WM001</strain>
    </source>
</reference>
<dbReference type="InterPro" id="IPR013922">
    <property type="entry name" value="Cyclin_PHO80-like"/>
</dbReference>
<name>A0A1R2C2D6_9CILI</name>
<keyword evidence="1" id="KW-0175">Coiled coil</keyword>
<sequence length="438" mass="50423">MSMKKWETENSQKLHNKKLQNAKPTIRPNLKIFDTPRPISAQNQTTLTKLLTEFSLTKYLKKLIDLKIQNASSIADMNQNEIQELIKKIGVNPGDVGKFKKLIEKIQNNSFPEPKKIISRTTSNIATGPVINKRINSANIHNPFPLVTEAQLQEKKKLEKELELARQKIEELELELYKKKNQPIQLQKKLPVEMSRDSFFETPLAFEECKNPRLTDPSLGKSIDSMQMRSTLINLDLEELCRCLSRAILEHIENTPILGSRLLGLRHRLSELFTEEPSVPDEESVYNYIKNLVVRGQIEYEIPIVSLVYLERLVAKSGIRLNPNNWKKIIFIVFVEASKVWDDESFENNSFALAFSKYTIQEINRIEAAFLTLIDYQLTVPSSDYAKAYFVLRTYAQDKDKSFPLKALNVDIVLKLQKNAGKKQEEVNSNMENLAKSI</sequence>
<dbReference type="OrthoDB" id="337735at2759"/>
<proteinExistence type="predicted"/>